<dbReference type="AlphaFoldDB" id="A0A1V2LBZ1"/>
<evidence type="ECO:0000313" key="2">
    <source>
        <dbReference type="Proteomes" id="UP000189513"/>
    </source>
</evidence>
<dbReference type="VEuPathDB" id="FungiDB:BON22_0721"/>
<comment type="caution">
    <text evidence="1">The sequence shown here is derived from an EMBL/GenBank/DDBJ whole genome shotgun (WGS) entry which is preliminary data.</text>
</comment>
<dbReference type="GO" id="GO:0005802">
    <property type="term" value="C:trans-Golgi network"/>
    <property type="evidence" value="ECO:0007669"/>
    <property type="project" value="TreeGrafter"/>
</dbReference>
<organism evidence="1 2">
    <name type="scientific">Cyberlindnera fabianii</name>
    <name type="common">Yeast</name>
    <name type="synonym">Hansenula fabianii</name>
    <dbReference type="NCBI Taxonomy" id="36022"/>
    <lineage>
        <taxon>Eukaryota</taxon>
        <taxon>Fungi</taxon>
        <taxon>Dikarya</taxon>
        <taxon>Ascomycota</taxon>
        <taxon>Saccharomycotina</taxon>
        <taxon>Saccharomycetes</taxon>
        <taxon>Phaffomycetales</taxon>
        <taxon>Phaffomycetaceae</taxon>
        <taxon>Cyberlindnera</taxon>
    </lineage>
</organism>
<proteinExistence type="predicted"/>
<accession>A0A1V2LBZ1</accession>
<dbReference type="OMA" id="ETEWTAN"/>
<evidence type="ECO:0008006" key="3">
    <source>
        <dbReference type="Google" id="ProtNLM"/>
    </source>
</evidence>
<dbReference type="InterPro" id="IPR024662">
    <property type="entry name" value="Trs65"/>
</dbReference>
<reference evidence="2" key="1">
    <citation type="journal article" date="2017" name="Genome Announc.">
        <title>Genome sequences of Cyberlindnera fabianii 65, Pichia kudriavzevii 129, and Saccharomyces cerevisiae 131 isolated from fermented masau fruits in Zimbabwe.</title>
        <authorList>
            <person name="van Rijswijck I.M.H."/>
            <person name="Derks M.F.L."/>
            <person name="Abee T."/>
            <person name="de Ridder D."/>
            <person name="Smid E.J."/>
        </authorList>
    </citation>
    <scope>NUCLEOTIDE SEQUENCE [LARGE SCALE GENOMIC DNA]</scope>
    <source>
        <strain evidence="2">65</strain>
    </source>
</reference>
<evidence type="ECO:0000313" key="1">
    <source>
        <dbReference type="EMBL" id="ONH69387.1"/>
    </source>
</evidence>
<dbReference type="PANTHER" id="PTHR28159">
    <property type="entry name" value="TRAFFICKING PROTEIN PARTICLE COMPLEX II-SPECIFIC SUBUNIT 65"/>
    <property type="match status" value="1"/>
</dbReference>
<keyword evidence="2" id="KW-1185">Reference proteome</keyword>
<dbReference type="GO" id="GO:0006891">
    <property type="term" value="P:intra-Golgi vesicle-mediated transport"/>
    <property type="evidence" value="ECO:0007669"/>
    <property type="project" value="InterPro"/>
</dbReference>
<dbReference type="PANTHER" id="PTHR28159:SF1">
    <property type="entry name" value="TRAFFICKING PROTEIN PARTICLE COMPLEX II-SPECIFIC SUBUNIT 65"/>
    <property type="match status" value="1"/>
</dbReference>
<dbReference type="EMBL" id="MPUK01000001">
    <property type="protein sequence ID" value="ONH69387.1"/>
    <property type="molecule type" value="Genomic_DNA"/>
</dbReference>
<gene>
    <name evidence="1" type="ORF">BON22_0721</name>
</gene>
<name>A0A1V2LBZ1_CYBFA</name>
<protein>
    <recommendedName>
        <fullName evidence="3">Trafficking protein particle complex II-specific subunit 65</fullName>
    </recommendedName>
</protein>
<dbReference type="STRING" id="36022.A0A1V2LBZ1"/>
<sequence>MSISDMDGLQLEVFLTSTQLEKSASIEDVLSTLRSSQQQLAFFDSPLTGYVHIPRLENESINDLHATLTTRGKGEGSVNVARVPLESPEMESSKGALYRFHQLVQFPKIKLDDPVIEVTITGSMMSRSSPVIATQTLRSGYPADRRNLLSGLAPIGGTSKSVLLDSLIKDNKADIIPDIPKEGSPESDRESSTMKSINVSVSIPIIRLLNIRIRNSRISKSSILSTIDLESSSKAKELGVITSLISVHHGFQRTTHPRFSHEFPIEISGEVSYSFTYLLESHDPINYKSLITMTYSCDDHIATTKLMTNVDFITPFAPLNRSLTSSNPNIATTTSLQQLHQQQQQQQSSLASCLTVKFVGSKSVILGSPFKLTLQVYNITRKPRNLVMTFTINPDTYTAQLPKIKSLVLPQQTVLKQYATSRLKPVGLLALDNEIHLKAEAGAVFETEIRFVGLEMGVTALSGASITDIATGETMSCDRLLEVIVE</sequence>
<dbReference type="Proteomes" id="UP000189513">
    <property type="component" value="Unassembled WGS sequence"/>
</dbReference>
<dbReference type="GO" id="GO:1990071">
    <property type="term" value="C:TRAPPII protein complex"/>
    <property type="evidence" value="ECO:0007669"/>
    <property type="project" value="InterPro"/>
</dbReference>